<evidence type="ECO:0000313" key="1">
    <source>
        <dbReference type="EMBL" id="ORE11537.1"/>
    </source>
</evidence>
<dbReference type="EMBL" id="KV921856">
    <property type="protein sequence ID" value="ORE11537.1"/>
    <property type="molecule type" value="Genomic_DNA"/>
</dbReference>
<accession>A0A1X0RHM5</accession>
<reference evidence="1" key="1">
    <citation type="journal article" date="2016" name="Proc. Natl. Acad. Sci. U.S.A.">
        <title>Lipid metabolic changes in an early divergent fungus govern the establishment of a mutualistic symbiosis with endobacteria.</title>
        <authorList>
            <person name="Lastovetsky O.A."/>
            <person name="Gaspar M.L."/>
            <person name="Mondo S.J."/>
            <person name="LaButti K.M."/>
            <person name="Sandor L."/>
            <person name="Grigoriev I.V."/>
            <person name="Henry S.A."/>
            <person name="Pawlowska T.E."/>
        </authorList>
    </citation>
    <scope>NUCLEOTIDE SEQUENCE [LARGE SCALE GENOMIC DNA]</scope>
    <source>
        <strain evidence="1">ATCC 52814</strain>
    </source>
</reference>
<proteinExistence type="predicted"/>
<dbReference type="AlphaFoldDB" id="A0A1X0RHM5"/>
<gene>
    <name evidence="1" type="ORF">BCV72DRAFT_324440</name>
</gene>
<protein>
    <submittedName>
        <fullName evidence="1">Uncharacterized protein</fullName>
    </submittedName>
</protein>
<sequence>MLETLLLRRESVKLYIKEPDTRSLKAAKRRFLQQNLEIRQRCRNSKLLSSCRRSISLDPILWMPISKSERSRCIRWRLSWLPGGKPRPCPKHPTQQLSKNHAISCFDMHRRLFIPENIRDHSLTWSQRWPIICSLLHKLDQLHHNKLISIKHSHGRKFLV</sequence>
<dbReference type="Proteomes" id="UP000242414">
    <property type="component" value="Unassembled WGS sequence"/>
</dbReference>
<organism evidence="1">
    <name type="scientific">Rhizopus microsporus var. microsporus</name>
    <dbReference type="NCBI Taxonomy" id="86635"/>
    <lineage>
        <taxon>Eukaryota</taxon>
        <taxon>Fungi</taxon>
        <taxon>Fungi incertae sedis</taxon>
        <taxon>Mucoromycota</taxon>
        <taxon>Mucoromycotina</taxon>
        <taxon>Mucoromycetes</taxon>
        <taxon>Mucorales</taxon>
        <taxon>Mucorineae</taxon>
        <taxon>Rhizopodaceae</taxon>
        <taxon>Rhizopus</taxon>
    </lineage>
</organism>
<dbReference type="VEuPathDB" id="FungiDB:BCV72DRAFT_324440"/>
<name>A0A1X0RHM5_RHIZD</name>